<name>A0A4Y2CAQ5_ARAVE</name>
<protein>
    <recommendedName>
        <fullName evidence="3">RNase H type-1 domain-containing protein</fullName>
    </recommendedName>
</protein>
<evidence type="ECO:0000313" key="2">
    <source>
        <dbReference type="Proteomes" id="UP000499080"/>
    </source>
</evidence>
<accession>A0A4Y2CAQ5</accession>
<dbReference type="GO" id="GO:0003676">
    <property type="term" value="F:nucleic acid binding"/>
    <property type="evidence" value="ECO:0007669"/>
    <property type="project" value="InterPro"/>
</dbReference>
<dbReference type="Proteomes" id="UP000499080">
    <property type="component" value="Unassembled WGS sequence"/>
</dbReference>
<dbReference type="AlphaFoldDB" id="A0A4Y2CAQ5"/>
<evidence type="ECO:0000313" key="1">
    <source>
        <dbReference type="EMBL" id="GBM01532.1"/>
    </source>
</evidence>
<organism evidence="1 2">
    <name type="scientific">Araneus ventricosus</name>
    <name type="common">Orbweaver spider</name>
    <name type="synonym">Epeira ventricosa</name>
    <dbReference type="NCBI Taxonomy" id="182803"/>
    <lineage>
        <taxon>Eukaryota</taxon>
        <taxon>Metazoa</taxon>
        <taxon>Ecdysozoa</taxon>
        <taxon>Arthropoda</taxon>
        <taxon>Chelicerata</taxon>
        <taxon>Arachnida</taxon>
        <taxon>Araneae</taxon>
        <taxon>Araneomorphae</taxon>
        <taxon>Entelegynae</taxon>
        <taxon>Araneoidea</taxon>
        <taxon>Araneidae</taxon>
        <taxon>Araneus</taxon>
    </lineage>
</organism>
<reference evidence="1 2" key="1">
    <citation type="journal article" date="2019" name="Sci. Rep.">
        <title>Orb-weaving spider Araneus ventricosus genome elucidates the spidroin gene catalogue.</title>
        <authorList>
            <person name="Kono N."/>
            <person name="Nakamura H."/>
            <person name="Ohtoshi R."/>
            <person name="Moran D.A.P."/>
            <person name="Shinohara A."/>
            <person name="Yoshida Y."/>
            <person name="Fujiwara M."/>
            <person name="Mori M."/>
            <person name="Tomita M."/>
            <person name="Arakawa K."/>
        </authorList>
    </citation>
    <scope>NUCLEOTIDE SEQUENCE [LARGE SCALE GENOMIC DNA]</scope>
</reference>
<evidence type="ECO:0008006" key="3">
    <source>
        <dbReference type="Google" id="ProtNLM"/>
    </source>
</evidence>
<comment type="caution">
    <text evidence="1">The sequence shown here is derived from an EMBL/GenBank/DDBJ whole genome shotgun (WGS) entry which is preliminary data.</text>
</comment>
<dbReference type="OrthoDB" id="6437659at2759"/>
<dbReference type="InterPro" id="IPR036397">
    <property type="entry name" value="RNaseH_sf"/>
</dbReference>
<keyword evidence="2" id="KW-1185">Reference proteome</keyword>
<dbReference type="Gene3D" id="3.30.420.10">
    <property type="entry name" value="Ribonuclease H-like superfamily/Ribonuclease H"/>
    <property type="match status" value="1"/>
</dbReference>
<proteinExistence type="predicted"/>
<dbReference type="EMBL" id="BGPR01000170">
    <property type="protein sequence ID" value="GBM01532.1"/>
    <property type="molecule type" value="Genomic_DNA"/>
</dbReference>
<sequence length="99" mass="10876">MPIKVYTDDSKINDEMGSAMCSTANEAITKTWKTKLSLANTVLQPEVLAIEWVNTANVEINICSDSESSLQALKPFYVKSKIIQEAEITLLGNGRIKLG</sequence>
<gene>
    <name evidence="1" type="ORF">AVEN_209334_1</name>
</gene>